<accession>A0A9Q3VGQ3</accession>
<reference evidence="2" key="1">
    <citation type="submission" date="2021-12" db="EMBL/GenBank/DDBJ databases">
        <authorList>
            <person name="Lee J.-H."/>
            <person name="Kim S.-B."/>
        </authorList>
    </citation>
    <scope>NUCLEOTIDE SEQUENCE</scope>
    <source>
        <strain evidence="2">NR30</strain>
    </source>
</reference>
<proteinExistence type="predicted"/>
<gene>
    <name evidence="2" type="ORF">LJ657_01175</name>
</gene>
<dbReference type="AlphaFoldDB" id="A0A9Q3VGQ3"/>
<sequence length="146" mass="14559">MGTAVAEGTAMEWTVCAVYGALGGLVVEAVAFYGRIAAWQRARHQALARNRKRLPGFGKYVDAPSDIAVALTRLGLGAGAGIAFHSQLTGPLAALAVGASAPALIAQLGGARTVQEVLGGARATAPESGVASPSVALPKGAEAVEP</sequence>
<dbReference type="EMBL" id="JAJSBI010000001">
    <property type="protein sequence ID" value="MCD9872313.1"/>
    <property type="molecule type" value="Genomic_DNA"/>
</dbReference>
<organism evidence="2 3">
    <name type="scientific">Streptomyces guryensis</name>
    <dbReference type="NCBI Taxonomy" id="2886947"/>
    <lineage>
        <taxon>Bacteria</taxon>
        <taxon>Bacillati</taxon>
        <taxon>Actinomycetota</taxon>
        <taxon>Actinomycetes</taxon>
        <taxon>Kitasatosporales</taxon>
        <taxon>Streptomycetaceae</taxon>
        <taxon>Streptomyces</taxon>
    </lineage>
</organism>
<evidence type="ECO:0000313" key="2">
    <source>
        <dbReference type="EMBL" id="MCD9872313.1"/>
    </source>
</evidence>
<protein>
    <submittedName>
        <fullName evidence="2">Uncharacterized protein</fullName>
    </submittedName>
</protein>
<dbReference type="RefSeq" id="WP_232646194.1">
    <property type="nucleotide sequence ID" value="NZ_JAJSBI010000001.1"/>
</dbReference>
<evidence type="ECO:0000256" key="1">
    <source>
        <dbReference type="SAM" id="MobiDB-lite"/>
    </source>
</evidence>
<feature type="region of interest" description="Disordered" evidence="1">
    <location>
        <begin position="125"/>
        <end position="146"/>
    </location>
</feature>
<keyword evidence="3" id="KW-1185">Reference proteome</keyword>
<name>A0A9Q3VGQ3_9ACTN</name>
<dbReference type="Proteomes" id="UP001108029">
    <property type="component" value="Unassembled WGS sequence"/>
</dbReference>
<evidence type="ECO:0000313" key="3">
    <source>
        <dbReference type="Proteomes" id="UP001108029"/>
    </source>
</evidence>
<comment type="caution">
    <text evidence="2">The sequence shown here is derived from an EMBL/GenBank/DDBJ whole genome shotgun (WGS) entry which is preliminary data.</text>
</comment>